<keyword evidence="4 5" id="KW-0539">Nucleus</keyword>
<dbReference type="InterPro" id="IPR001356">
    <property type="entry name" value="HD"/>
</dbReference>
<proteinExistence type="evidence at transcript level"/>
<reference evidence="8" key="1">
    <citation type="submission" date="2021-01" db="EMBL/GenBank/DDBJ databases">
        <title>Co-option of the Limb Patterning Program in Cephalopod Lens Development.</title>
        <authorList>
            <person name="McCulloch K.J."/>
            <person name="Neal S."/>
            <person name="Napoli F."/>
            <person name="Daly C."/>
            <person name="Coleman J."/>
            <person name="Koenig K.M."/>
        </authorList>
    </citation>
    <scope>NUCLEOTIDE SEQUENCE</scope>
</reference>
<keyword evidence="2 5" id="KW-0238">DNA-binding</keyword>
<evidence type="ECO:0000313" key="8">
    <source>
        <dbReference type="EMBL" id="QVQ68773.1"/>
    </source>
</evidence>
<dbReference type="AlphaFoldDB" id="A0A8E6P5F3"/>
<accession>A0A8E6P5F3</accession>
<dbReference type="GO" id="GO:0000977">
    <property type="term" value="F:RNA polymerase II transcription regulatory region sequence-specific DNA binding"/>
    <property type="evidence" value="ECO:0007669"/>
    <property type="project" value="TreeGrafter"/>
</dbReference>
<evidence type="ECO:0000256" key="1">
    <source>
        <dbReference type="ARBA" id="ARBA00004123"/>
    </source>
</evidence>
<evidence type="ECO:0000256" key="5">
    <source>
        <dbReference type="RuleBase" id="RU000682"/>
    </source>
</evidence>
<evidence type="ECO:0000259" key="7">
    <source>
        <dbReference type="SMART" id="SM00389"/>
    </source>
</evidence>
<name>A0A8E6P5F3_DORPE</name>
<evidence type="ECO:0000256" key="2">
    <source>
        <dbReference type="ARBA" id="ARBA00023125"/>
    </source>
</evidence>
<protein>
    <submittedName>
        <fullName evidence="8">Paired homeobox protein-like-1</fullName>
    </submittedName>
</protein>
<dbReference type="InterPro" id="IPR017970">
    <property type="entry name" value="Homeobox_CS"/>
</dbReference>
<dbReference type="EMBL" id="MZ020544">
    <property type="protein sequence ID" value="QVQ68773.1"/>
    <property type="molecule type" value="mRNA"/>
</dbReference>
<dbReference type="SMART" id="SM00389">
    <property type="entry name" value="HOX"/>
    <property type="match status" value="1"/>
</dbReference>
<dbReference type="PROSITE" id="PS00027">
    <property type="entry name" value="HOMEOBOX_1"/>
    <property type="match status" value="1"/>
</dbReference>
<evidence type="ECO:0000256" key="6">
    <source>
        <dbReference type="SAM" id="MobiDB-lite"/>
    </source>
</evidence>
<feature type="domain" description="Homeobox" evidence="7">
    <location>
        <begin position="51"/>
        <end position="113"/>
    </location>
</feature>
<dbReference type="CDD" id="cd00086">
    <property type="entry name" value="homeodomain"/>
    <property type="match status" value="1"/>
</dbReference>
<dbReference type="Pfam" id="PF00046">
    <property type="entry name" value="Homeodomain"/>
    <property type="match status" value="1"/>
</dbReference>
<keyword evidence="3 5" id="KW-0371">Homeobox</keyword>
<organism evidence="8">
    <name type="scientific">Doryteuthis pealeii</name>
    <name type="common">Longfin inshore squid</name>
    <name type="synonym">Loligo pealeii</name>
    <dbReference type="NCBI Taxonomy" id="1051067"/>
    <lineage>
        <taxon>Eukaryota</taxon>
        <taxon>Metazoa</taxon>
        <taxon>Spiralia</taxon>
        <taxon>Lophotrochozoa</taxon>
        <taxon>Mollusca</taxon>
        <taxon>Cephalopoda</taxon>
        <taxon>Coleoidea</taxon>
        <taxon>Decapodiformes</taxon>
        <taxon>Myopsida</taxon>
        <taxon>Loliginidae</taxon>
        <taxon>Doryteuthis</taxon>
    </lineage>
</organism>
<dbReference type="PANTHER" id="PTHR24329:SF543">
    <property type="entry name" value="FI01017P-RELATED"/>
    <property type="match status" value="1"/>
</dbReference>
<feature type="compositionally biased region" description="Low complexity" evidence="6">
    <location>
        <begin position="136"/>
        <end position="156"/>
    </location>
</feature>
<dbReference type="GO" id="GO:0000981">
    <property type="term" value="F:DNA-binding transcription factor activity, RNA polymerase II-specific"/>
    <property type="evidence" value="ECO:0007669"/>
    <property type="project" value="InterPro"/>
</dbReference>
<dbReference type="FunFam" id="1.10.10.60:FF:000679">
    <property type="entry name" value="Homeobox protein aristaless"/>
    <property type="match status" value="1"/>
</dbReference>
<sequence length="246" mass="27620">MAAATSEYAFLTSVPHGGAPCMTYDIGKHRVNPHPLLHKKAETLRNQIPKKPRHRTTFTSHQLAQMELTFRKAPYPDVITREDLARKLDLDEARVQVWFQNRRAKWRKGINPNHYIPSSEDKQNCNEVKSMPEQRSPSPGSPISTGSPISSGSPPSWNETLSLSPKTTNTGLLQCATPNVNAVAAAQTGSFVDRPTYLPPTTYTSWVTAEYPYSDYVKSLSSEYMTNRNPVQIMPSWLKLYTRGSL</sequence>
<dbReference type="PANTHER" id="PTHR24329">
    <property type="entry name" value="HOMEOBOX PROTEIN ARISTALESS"/>
    <property type="match status" value="1"/>
</dbReference>
<dbReference type="GO" id="GO:0005634">
    <property type="term" value="C:nucleus"/>
    <property type="evidence" value="ECO:0007669"/>
    <property type="project" value="UniProtKB-SubCell"/>
</dbReference>
<gene>
    <name evidence="8" type="primary">Prdl-1</name>
</gene>
<dbReference type="InterPro" id="IPR050649">
    <property type="entry name" value="Paired_Homeobox_TFs"/>
</dbReference>
<evidence type="ECO:0000256" key="4">
    <source>
        <dbReference type="ARBA" id="ARBA00023242"/>
    </source>
</evidence>
<evidence type="ECO:0000256" key="3">
    <source>
        <dbReference type="ARBA" id="ARBA00023155"/>
    </source>
</evidence>
<feature type="region of interest" description="Disordered" evidence="6">
    <location>
        <begin position="110"/>
        <end position="164"/>
    </location>
</feature>
<comment type="subcellular location">
    <subcellularLocation>
        <location evidence="1 5">Nucleus</location>
    </subcellularLocation>
</comment>